<dbReference type="PANTHER" id="PTHR31431:SF1">
    <property type="entry name" value="NUCLEOPORIN NUP188"/>
    <property type="match status" value="1"/>
</dbReference>
<comment type="subcellular location">
    <subcellularLocation>
        <location evidence="1">Nucleus</location>
        <location evidence="1">Nuclear pore complex</location>
    </subcellularLocation>
</comment>
<proteinExistence type="inferred from homology"/>
<keyword evidence="15" id="KW-1185">Reference proteome</keyword>
<dbReference type="Pfam" id="PF18378">
    <property type="entry name" value="Nup188_C"/>
    <property type="match status" value="1"/>
</dbReference>
<evidence type="ECO:0000256" key="4">
    <source>
        <dbReference type="ARBA" id="ARBA00022927"/>
    </source>
</evidence>
<sequence>MASLTDKTYFPPLEECLRGKIVILSWKLVAAALADTTCDRITSAAVSAFLKDPYVHQLLKEPSKAFEPPNAQSKTNFDTKTAAINVTPDPNDPFNITQLKSDAQWLSKNVNIGEVAALRIVVVEYQSRAQSHLTGPLSTQDIVNIQEAAGVSDAQTSTILALLNVSSVNDAETTYADFEKEEARRQRILANYLSERRSFMSALDSLVAFLLHSNATSRGPEADSLRRNIVKAAFGFDELDPDRSPPNLGNFEAVVPRYFSLLDDCIERSRVGPEKVDKNLVTEQLGLDWVRTALTEAIHAMALSFQLLDLAGPTFAPHEIVSQWFQFVRQYEFLDQLQGYHGMITELLAPLRSLVCVISLKLLNVERSILYLAQEGDLLAFEDPYLASSDILDQIHTTVIDAANANMITANPVILAWSLILYHMHLAYQERAERRDLAQNQRAQDGFELEYQQPSMDSQRSIGGRRNSAGSIVSIEKSPYDIFLSSRSLERDTSIAESLAQAVAAHGQFYDLVSEMSACLGEGQLAAFRPVLGARMRAVFLELIKQSYKLTGYKSEPVSCLLSVLEPGRQYWNLSSEMSRSNSEDVASFMLRDPEFLDMFLSQSLNRYPYEFLPFVGFCRLLSTCLRSQSGLSELEVSENASSELIMKLLLKTPSLTIEWKDDWIGYELIFEEDNTNSFKIIEGLDLFGTSLSTKRRPTSEEKFTIPAGTMGRFVSEVQKIALLEFEHSTIALLGKRLERNLLGDAYGLGLGLLTADEVSEAISLLATVLRVEVIKASDSASKGISEGLAVLAEASRSLPRTKDIVTVICDTLDGLIQEELVGLDGAKIAAMASCVQFLDATLAVCPGRIWSYMTRCGLINGETRAGRLSRITGNLEMFAERFEFLSSAVKLFSRLIDSAVTSAVQRKVGAGANIRSKGDENPWLGTSDKTLSRVSLSIAETAVDILENSATWRFPSEIDRSILVSDVVAIMSKLTSYTFSIGTPKSPKSLTSSLVPAARYVVESFVSTASSSLRFQPLLATLLVAFQIPDSSLYPYRSRIVSDRLIEVLNFSTTLLRVATYLDQPSTGIQTQFFKSASLIARLPAIRYAFKMPSLTLLSALVESVGRGNNEPPSLLGYLGPQISRSFIQIASQMDKPFNRMPEVLSTWRFFSTIMRNRQQWMANCLLTGKTPREALKGNGRISSISPESVLATALETLRSIKTTPTEEIIAVLDFFTSAQNYWPWTIFAMQKDTTFLDGLRSYVRELQAPSDVSKSDARQAGNQARIAAYIAETFAMQLYHLRQMGKSESFATNIVNDLDYFLRSGVKVDGYNTSLHVNFAKNFSNRYTGCSVDDFKRTGVVPRDIGSQYYYALDVSETMLGYDAGWAGPRENGFRHEMETANLNLSLVESEVALFHAWEYLLLELSISLLPSNPTVAMQMLQVAEQCLESNQRQQPPENIFIRVTHARANLALHILQRLADSSRLPKDITKLLTNISVSLYGVEDPYGRDQISYFRTLLKILFVILKGSRHSANSGAEKTSPTASIAVTQQVLTIIDRVVGQSFKTLVALVHDPESPTTAEDLAIITAILQACLSVPGIDQCQVQVLNIMSSHDVMQVAISLFSWADKLADKGDPIYGEIALLFLLELSALPAVAEQLACDGLLGHLTSANVTGFMRRPNVSPFSDNAGAARCYGIWAKGILPLLLNILGALGATITPEVAFVLNQFPSLLRSSVERFEAPGQSRTAARDTPSFIALIAISEIHSLALLTRVLSALRINNSRDIPEVKWDAGSVLENVEFWLSSRKILRERLLPLGPRETAWRATKAGGGGGGGGGGAEDGGVESVLEEKAVAQLLSVRDVLSED</sequence>
<dbReference type="InterPro" id="IPR041634">
    <property type="entry name" value="Nup188_C"/>
</dbReference>
<dbReference type="PANTHER" id="PTHR31431">
    <property type="entry name" value="NUCLEOPORIN NUP188 HOMOLOG"/>
    <property type="match status" value="1"/>
</dbReference>
<accession>A0AA39XQ11</accession>
<evidence type="ECO:0000256" key="7">
    <source>
        <dbReference type="ARBA" id="ARBA00023242"/>
    </source>
</evidence>
<comment type="caution">
    <text evidence="14">The sequence shown here is derived from an EMBL/GenBank/DDBJ whole genome shotgun (WGS) entry which is preliminary data.</text>
</comment>
<evidence type="ECO:0000256" key="9">
    <source>
        <dbReference type="ARBA" id="ARBA00040174"/>
    </source>
</evidence>
<evidence type="ECO:0000256" key="3">
    <source>
        <dbReference type="ARBA" id="ARBA00022816"/>
    </source>
</evidence>
<evidence type="ECO:0000259" key="11">
    <source>
        <dbReference type="Pfam" id="PF10487"/>
    </source>
</evidence>
<dbReference type="EMBL" id="JAULSR010000001">
    <property type="protein sequence ID" value="KAK0637272.1"/>
    <property type="molecule type" value="Genomic_DNA"/>
</dbReference>
<dbReference type="GO" id="GO:0006405">
    <property type="term" value="P:RNA export from nucleus"/>
    <property type="evidence" value="ECO:0007669"/>
    <property type="project" value="TreeGrafter"/>
</dbReference>
<keyword evidence="3" id="KW-0509">mRNA transport</keyword>
<protein>
    <recommendedName>
        <fullName evidence="9">Nucleoporin NUP188</fullName>
    </recommendedName>
</protein>
<feature type="region of interest" description="Disordered" evidence="10">
    <location>
        <begin position="1805"/>
        <end position="1825"/>
    </location>
</feature>
<evidence type="ECO:0000313" key="14">
    <source>
        <dbReference type="EMBL" id="KAK0637272.1"/>
    </source>
</evidence>
<evidence type="ECO:0000256" key="8">
    <source>
        <dbReference type="ARBA" id="ARBA00038387"/>
    </source>
</evidence>
<organism evidence="14 15">
    <name type="scientific">Bombardia bombarda</name>
    <dbReference type="NCBI Taxonomy" id="252184"/>
    <lineage>
        <taxon>Eukaryota</taxon>
        <taxon>Fungi</taxon>
        <taxon>Dikarya</taxon>
        <taxon>Ascomycota</taxon>
        <taxon>Pezizomycotina</taxon>
        <taxon>Sordariomycetes</taxon>
        <taxon>Sordariomycetidae</taxon>
        <taxon>Sordariales</taxon>
        <taxon>Lasiosphaeriaceae</taxon>
        <taxon>Bombardia</taxon>
    </lineage>
</organism>
<dbReference type="GO" id="GO:0006606">
    <property type="term" value="P:protein import into nucleus"/>
    <property type="evidence" value="ECO:0007669"/>
    <property type="project" value="TreeGrafter"/>
</dbReference>
<evidence type="ECO:0000256" key="6">
    <source>
        <dbReference type="ARBA" id="ARBA00023132"/>
    </source>
</evidence>
<keyword evidence="7" id="KW-0539">Nucleus</keyword>
<evidence type="ECO:0000313" key="15">
    <source>
        <dbReference type="Proteomes" id="UP001174934"/>
    </source>
</evidence>
<keyword evidence="4" id="KW-0653">Protein transport</keyword>
<evidence type="ECO:0000256" key="2">
    <source>
        <dbReference type="ARBA" id="ARBA00022448"/>
    </source>
</evidence>
<dbReference type="InterPro" id="IPR044840">
    <property type="entry name" value="Nup188"/>
</dbReference>
<feature type="compositionally biased region" description="Gly residues" evidence="10">
    <location>
        <begin position="1809"/>
        <end position="1822"/>
    </location>
</feature>
<evidence type="ECO:0000259" key="13">
    <source>
        <dbReference type="Pfam" id="PF21093"/>
    </source>
</evidence>
<dbReference type="Pfam" id="PF21093">
    <property type="entry name" value="Nup188_N-subdom_III"/>
    <property type="match status" value="1"/>
</dbReference>
<dbReference type="InterPro" id="IPR018864">
    <property type="entry name" value="Nucleoporin_Nup188_N"/>
</dbReference>
<keyword evidence="2" id="KW-0813">Transport</keyword>
<name>A0AA39XQ11_9PEZI</name>
<feature type="domain" description="Nucleoporin Nup188 N-terminal" evidence="11">
    <location>
        <begin position="48"/>
        <end position="434"/>
    </location>
</feature>
<dbReference type="GO" id="GO:0051028">
    <property type="term" value="P:mRNA transport"/>
    <property type="evidence" value="ECO:0007669"/>
    <property type="project" value="UniProtKB-KW"/>
</dbReference>
<evidence type="ECO:0000256" key="1">
    <source>
        <dbReference type="ARBA" id="ARBA00004567"/>
    </source>
</evidence>
<evidence type="ECO:0000259" key="12">
    <source>
        <dbReference type="Pfam" id="PF18378"/>
    </source>
</evidence>
<dbReference type="Proteomes" id="UP001174934">
    <property type="component" value="Unassembled WGS sequence"/>
</dbReference>
<dbReference type="Pfam" id="PF21094">
    <property type="entry name" value="Nup188_SH3-like"/>
    <property type="match status" value="1"/>
</dbReference>
<dbReference type="GO" id="GO:0017056">
    <property type="term" value="F:structural constituent of nuclear pore"/>
    <property type="evidence" value="ECO:0007669"/>
    <property type="project" value="InterPro"/>
</dbReference>
<dbReference type="InterPro" id="IPR048883">
    <property type="entry name" value="Nup188_N-subdom_III"/>
</dbReference>
<feature type="domain" description="Nuclear pore protein Nup188 C-terminal" evidence="12">
    <location>
        <begin position="1476"/>
        <end position="1844"/>
    </location>
</feature>
<feature type="domain" description="Nucleoporin Nup188 N-terminal subdomain III" evidence="13">
    <location>
        <begin position="778"/>
        <end position="1171"/>
    </location>
</feature>
<dbReference type="Pfam" id="PF10487">
    <property type="entry name" value="Nup188_N"/>
    <property type="match status" value="1"/>
</dbReference>
<reference evidence="14" key="1">
    <citation type="submission" date="2023-06" db="EMBL/GenBank/DDBJ databases">
        <title>Genome-scale phylogeny and comparative genomics of the fungal order Sordariales.</title>
        <authorList>
            <consortium name="Lawrence Berkeley National Laboratory"/>
            <person name="Hensen N."/>
            <person name="Bonometti L."/>
            <person name="Westerberg I."/>
            <person name="Brannstrom I.O."/>
            <person name="Guillou S."/>
            <person name="Cros-Aarteil S."/>
            <person name="Calhoun S."/>
            <person name="Haridas S."/>
            <person name="Kuo A."/>
            <person name="Mondo S."/>
            <person name="Pangilinan J."/>
            <person name="Riley R."/>
            <person name="LaButti K."/>
            <person name="Andreopoulos B."/>
            <person name="Lipzen A."/>
            <person name="Chen C."/>
            <person name="Yanf M."/>
            <person name="Daum C."/>
            <person name="Ng V."/>
            <person name="Clum A."/>
            <person name="Steindorff A."/>
            <person name="Ohm R."/>
            <person name="Martin F."/>
            <person name="Silar P."/>
            <person name="Natvig D."/>
            <person name="Lalanne C."/>
            <person name="Gautier V."/>
            <person name="Ament-velasquez S.L."/>
            <person name="Kruys A."/>
            <person name="Hutchinson M.I."/>
            <person name="Powell A.J."/>
            <person name="Barry K."/>
            <person name="Miller A.N."/>
            <person name="Grigoriev I.V."/>
            <person name="Debuchy R."/>
            <person name="Gladieux P."/>
            <person name="Thoren M.H."/>
            <person name="Johannesson H."/>
        </authorList>
    </citation>
    <scope>NUCLEOTIDE SEQUENCE</scope>
    <source>
        <strain evidence="14">SMH3391-2</strain>
    </source>
</reference>
<keyword evidence="6" id="KW-0906">Nuclear pore complex</keyword>
<evidence type="ECO:0000256" key="10">
    <source>
        <dbReference type="SAM" id="MobiDB-lite"/>
    </source>
</evidence>
<comment type="similarity">
    <text evidence="8">Belongs to the Nup188 family.</text>
</comment>
<keyword evidence="5" id="KW-0811">Translocation</keyword>
<dbReference type="Gene3D" id="1.25.10.70">
    <property type="match status" value="1"/>
</dbReference>
<dbReference type="GO" id="GO:0044611">
    <property type="term" value="C:nuclear pore inner ring"/>
    <property type="evidence" value="ECO:0007669"/>
    <property type="project" value="TreeGrafter"/>
</dbReference>
<gene>
    <name evidence="14" type="ORF">B0T17DRAFT_567844</name>
</gene>
<evidence type="ECO:0000256" key="5">
    <source>
        <dbReference type="ARBA" id="ARBA00023010"/>
    </source>
</evidence>